<dbReference type="HOGENOM" id="CLU_2976297_0_0_0"/>
<name>Q7UR45_RHOBA</name>
<evidence type="ECO:0000313" key="1">
    <source>
        <dbReference type="EMBL" id="CAD74497.1"/>
    </source>
</evidence>
<proteinExistence type="predicted"/>
<gene>
    <name evidence="1" type="ordered locus">RB5896</name>
</gene>
<protein>
    <submittedName>
        <fullName evidence="1">Uncharacterized protein</fullName>
    </submittedName>
</protein>
<dbReference type="Proteomes" id="UP000001025">
    <property type="component" value="Chromosome"/>
</dbReference>
<organism evidence="1 2">
    <name type="scientific">Rhodopirellula baltica (strain DSM 10527 / NCIMB 13988 / SH1)</name>
    <dbReference type="NCBI Taxonomy" id="243090"/>
    <lineage>
        <taxon>Bacteria</taxon>
        <taxon>Pseudomonadati</taxon>
        <taxon>Planctomycetota</taxon>
        <taxon>Planctomycetia</taxon>
        <taxon>Pirellulales</taxon>
        <taxon>Pirellulaceae</taxon>
        <taxon>Rhodopirellula</taxon>
    </lineage>
</organism>
<sequence>MNWQWNRKHPRCTTACVHLNNYAQCGLAPATWFRPKGYTILRDRALARRQSVPPSWIP</sequence>
<reference evidence="1 2" key="1">
    <citation type="journal article" date="2003" name="Proc. Natl. Acad. Sci. U.S.A.">
        <title>Complete genome sequence of the marine planctomycete Pirellula sp. strain 1.</title>
        <authorList>
            <person name="Gloeckner F.O."/>
            <person name="Kube M."/>
            <person name="Bauer M."/>
            <person name="Teeling H."/>
            <person name="Lombardot T."/>
            <person name="Ludwig W."/>
            <person name="Gade D."/>
            <person name="Beck A."/>
            <person name="Borzym K."/>
            <person name="Heitmann K."/>
            <person name="Rabus R."/>
            <person name="Schlesner H."/>
            <person name="Amann R."/>
            <person name="Reinhardt R."/>
        </authorList>
    </citation>
    <scope>NUCLEOTIDE SEQUENCE [LARGE SCALE GENOMIC DNA]</scope>
    <source>
        <strain evidence="2">DSM 10527 / NCIMB 13988 / SH1</strain>
    </source>
</reference>
<dbReference type="EMBL" id="BX294143">
    <property type="protein sequence ID" value="CAD74497.1"/>
    <property type="molecule type" value="Genomic_DNA"/>
</dbReference>
<dbReference type="KEGG" id="rba:RB5896"/>
<dbReference type="InParanoid" id="Q7UR45"/>
<accession>Q7UR45</accession>
<keyword evidence="2" id="KW-1185">Reference proteome</keyword>
<dbReference type="AlphaFoldDB" id="Q7UR45"/>
<evidence type="ECO:0000313" key="2">
    <source>
        <dbReference type="Proteomes" id="UP000001025"/>
    </source>
</evidence>
<dbReference type="EnsemblBacteria" id="CAD74497">
    <property type="protein sequence ID" value="CAD74497"/>
    <property type="gene ID" value="RB5896"/>
</dbReference>